<name>A0ACB8XJ66_ARCLA</name>
<keyword evidence="2" id="KW-1185">Reference proteome</keyword>
<organism evidence="1 2">
    <name type="scientific">Arctium lappa</name>
    <name type="common">Greater burdock</name>
    <name type="synonym">Lappa major</name>
    <dbReference type="NCBI Taxonomy" id="4217"/>
    <lineage>
        <taxon>Eukaryota</taxon>
        <taxon>Viridiplantae</taxon>
        <taxon>Streptophyta</taxon>
        <taxon>Embryophyta</taxon>
        <taxon>Tracheophyta</taxon>
        <taxon>Spermatophyta</taxon>
        <taxon>Magnoliopsida</taxon>
        <taxon>eudicotyledons</taxon>
        <taxon>Gunneridae</taxon>
        <taxon>Pentapetalae</taxon>
        <taxon>asterids</taxon>
        <taxon>campanulids</taxon>
        <taxon>Asterales</taxon>
        <taxon>Asteraceae</taxon>
        <taxon>Carduoideae</taxon>
        <taxon>Cardueae</taxon>
        <taxon>Arctiinae</taxon>
        <taxon>Arctium</taxon>
    </lineage>
</organism>
<reference evidence="2" key="1">
    <citation type="journal article" date="2022" name="Mol. Ecol. Resour.">
        <title>The genomes of chicory, endive, great burdock and yacon provide insights into Asteraceae palaeo-polyploidization history and plant inulin production.</title>
        <authorList>
            <person name="Fan W."/>
            <person name="Wang S."/>
            <person name="Wang H."/>
            <person name="Wang A."/>
            <person name="Jiang F."/>
            <person name="Liu H."/>
            <person name="Zhao H."/>
            <person name="Xu D."/>
            <person name="Zhang Y."/>
        </authorList>
    </citation>
    <scope>NUCLEOTIDE SEQUENCE [LARGE SCALE GENOMIC DNA]</scope>
    <source>
        <strain evidence="2">cv. Niubang</strain>
    </source>
</reference>
<evidence type="ECO:0000313" key="2">
    <source>
        <dbReference type="Proteomes" id="UP001055879"/>
    </source>
</evidence>
<gene>
    <name evidence="1" type="ORF">L6452_42555</name>
</gene>
<dbReference type="EMBL" id="CM042063">
    <property type="protein sequence ID" value="KAI3667492.1"/>
    <property type="molecule type" value="Genomic_DNA"/>
</dbReference>
<comment type="caution">
    <text evidence="1">The sequence shown here is derived from an EMBL/GenBank/DDBJ whole genome shotgun (WGS) entry which is preliminary data.</text>
</comment>
<proteinExistence type="predicted"/>
<accession>A0ACB8XJ66</accession>
<protein>
    <submittedName>
        <fullName evidence="1">Uncharacterized protein</fullName>
    </submittedName>
</protein>
<evidence type="ECO:0000313" key="1">
    <source>
        <dbReference type="EMBL" id="KAI3667492.1"/>
    </source>
</evidence>
<sequence>MSRSIKKNVPRKRTKKIEAQLGGLEAQFVLESDSMEDLNVLKGENSFIPSGSRKMNIDVNVPLHLNSGSIAESVSNSVVNGESEGNQNANIDKSDVNCNQNAPPESNSMPKAVSGGISMNFESGVESIRTTSNSQGLNVGVQLDQSQIHVPMADCDKNVAELNPNANFGSNYTTSYFPYGRGGATTGRGRGYGSRGAGPIYNGEGLFDANSNVASVIDNSVKSNFKTVDNSANLMNNVQPVPDVVMVDKDKSLVAKTNLTGNQNTNAWKSKGITLADKIKGNSDSKIVLNLILLFCLRMED</sequence>
<reference evidence="1 2" key="2">
    <citation type="journal article" date="2022" name="Mol. Ecol. Resour.">
        <title>The genomes of chicory, endive, great burdock and yacon provide insights into Asteraceae paleo-polyploidization history and plant inulin production.</title>
        <authorList>
            <person name="Fan W."/>
            <person name="Wang S."/>
            <person name="Wang H."/>
            <person name="Wang A."/>
            <person name="Jiang F."/>
            <person name="Liu H."/>
            <person name="Zhao H."/>
            <person name="Xu D."/>
            <person name="Zhang Y."/>
        </authorList>
    </citation>
    <scope>NUCLEOTIDE SEQUENCE [LARGE SCALE GENOMIC DNA]</scope>
    <source>
        <strain evidence="2">cv. Niubang</strain>
    </source>
</reference>
<dbReference type="Proteomes" id="UP001055879">
    <property type="component" value="Linkage Group LG17"/>
</dbReference>